<dbReference type="GO" id="GO:0003676">
    <property type="term" value="F:nucleic acid binding"/>
    <property type="evidence" value="ECO:0007669"/>
    <property type="project" value="InterPro"/>
</dbReference>
<evidence type="ECO:0000313" key="2">
    <source>
        <dbReference type="EMBL" id="KAJ6839261.1"/>
    </source>
</evidence>
<reference evidence="2" key="2">
    <citation type="submission" date="2023-04" db="EMBL/GenBank/DDBJ databases">
        <authorList>
            <person name="Bruccoleri R.E."/>
            <person name="Oakeley E.J."/>
            <person name="Faust A.-M."/>
            <person name="Dessus-Babus S."/>
            <person name="Altorfer M."/>
            <person name="Burckhardt D."/>
            <person name="Oertli M."/>
            <person name="Naumann U."/>
            <person name="Petersen F."/>
            <person name="Wong J."/>
        </authorList>
    </citation>
    <scope>NUCLEOTIDE SEQUENCE</scope>
    <source>
        <strain evidence="2">GSM-AAB239-AS_SAM_17_03QT</strain>
        <tissue evidence="2">Leaf</tissue>
    </source>
</reference>
<name>A0AAX6HFA5_IRIPA</name>
<feature type="region of interest" description="Disordered" evidence="1">
    <location>
        <begin position="1"/>
        <end position="65"/>
    </location>
</feature>
<protein>
    <submittedName>
        <fullName evidence="2">Serine/arginine-rich splicing factor SR45a isoform X2</fullName>
    </submittedName>
</protein>
<feature type="compositionally biased region" description="Basic residues" evidence="1">
    <location>
        <begin position="17"/>
        <end position="33"/>
    </location>
</feature>
<dbReference type="InterPro" id="IPR012677">
    <property type="entry name" value="Nucleotide-bd_a/b_plait_sf"/>
</dbReference>
<dbReference type="EMBL" id="JANAVB010010193">
    <property type="protein sequence ID" value="KAJ6839261.1"/>
    <property type="molecule type" value="Genomic_DNA"/>
</dbReference>
<proteinExistence type="predicted"/>
<dbReference type="InterPro" id="IPR035979">
    <property type="entry name" value="RBD_domain_sf"/>
</dbReference>
<dbReference type="Proteomes" id="UP001140949">
    <property type="component" value="Unassembled WGS sequence"/>
</dbReference>
<evidence type="ECO:0000313" key="3">
    <source>
        <dbReference type="Proteomes" id="UP001140949"/>
    </source>
</evidence>
<dbReference type="AlphaFoldDB" id="A0AAX6HFA5"/>
<keyword evidence="3" id="KW-1185">Reference proteome</keyword>
<dbReference type="Gene3D" id="3.30.70.330">
    <property type="match status" value="1"/>
</dbReference>
<comment type="caution">
    <text evidence="2">The sequence shown here is derived from an EMBL/GenBank/DDBJ whole genome shotgun (WGS) entry which is preliminary data.</text>
</comment>
<reference evidence="2" key="1">
    <citation type="journal article" date="2023" name="GigaByte">
        <title>Genome assembly of the bearded iris, Iris pallida Lam.</title>
        <authorList>
            <person name="Bruccoleri R.E."/>
            <person name="Oakeley E.J."/>
            <person name="Faust A.M.E."/>
            <person name="Altorfer M."/>
            <person name="Dessus-Babus S."/>
            <person name="Burckhardt D."/>
            <person name="Oertli M."/>
            <person name="Naumann U."/>
            <person name="Petersen F."/>
            <person name="Wong J."/>
        </authorList>
    </citation>
    <scope>NUCLEOTIDE SEQUENCE</scope>
    <source>
        <strain evidence="2">GSM-AAB239-AS_SAM_17_03QT</strain>
    </source>
</reference>
<dbReference type="SUPFAM" id="SSF54928">
    <property type="entry name" value="RNA-binding domain, RBD"/>
    <property type="match status" value="1"/>
</dbReference>
<accession>A0AAX6HFA5</accession>
<gene>
    <name evidence="2" type="ORF">M6B38_317055</name>
</gene>
<organism evidence="2 3">
    <name type="scientific">Iris pallida</name>
    <name type="common">Sweet iris</name>
    <dbReference type="NCBI Taxonomy" id="29817"/>
    <lineage>
        <taxon>Eukaryota</taxon>
        <taxon>Viridiplantae</taxon>
        <taxon>Streptophyta</taxon>
        <taxon>Embryophyta</taxon>
        <taxon>Tracheophyta</taxon>
        <taxon>Spermatophyta</taxon>
        <taxon>Magnoliopsida</taxon>
        <taxon>Liliopsida</taxon>
        <taxon>Asparagales</taxon>
        <taxon>Iridaceae</taxon>
        <taxon>Iridoideae</taxon>
        <taxon>Irideae</taxon>
        <taxon>Iris</taxon>
    </lineage>
</organism>
<feature type="compositionally biased region" description="Basic residues" evidence="1">
    <location>
        <begin position="42"/>
        <end position="55"/>
    </location>
</feature>
<evidence type="ECO:0000256" key="1">
    <source>
        <dbReference type="SAM" id="MobiDB-lite"/>
    </source>
</evidence>
<sequence>MADSPRRSYSSSPAPKGHSRSKSWSRSRSKGPRSHSLSRSPPCRRSRSRSRSRSRCRMDAANPHNTLYVTGFSSRVTDRELEDDFSKEGKVAECRLIVEPRTRIS</sequence>